<evidence type="ECO:0000313" key="1">
    <source>
        <dbReference type="EMBL" id="KAF2289781.1"/>
    </source>
</evidence>
<accession>A0A6A6KLD2</accession>
<name>A0A6A6KLD2_HEVBR</name>
<gene>
    <name evidence="1" type="ORF">GH714_038600</name>
</gene>
<comment type="caution">
    <text evidence="1">The sequence shown here is derived from an EMBL/GenBank/DDBJ whole genome shotgun (WGS) entry which is preliminary data.</text>
</comment>
<evidence type="ECO:0000313" key="2">
    <source>
        <dbReference type="Proteomes" id="UP000467840"/>
    </source>
</evidence>
<dbReference type="EMBL" id="JAAGAX010000016">
    <property type="protein sequence ID" value="KAF2289781.1"/>
    <property type="molecule type" value="Genomic_DNA"/>
</dbReference>
<sequence length="217" mass="24297">MLVSSSSSAGSSQQVVYAEGTTSCGVDYGEQEAYVGLKAKARGAQKPHEPFISKMLSRIEENEAQECNEDNNILTLIKNIRKDQVLNTWIVTIGGAKKGRVYGLGSKTSVLGELTHVSSIHSNAPTPPIVPPQQVIERPEFEQAVNHVVDQREDDRVDQRMDQCMELMQAHFREEVEAAVHVIMSRMFGLFPHQEMALVLPHNHPHIFRVYAMTFEV</sequence>
<reference evidence="1 2" key="1">
    <citation type="journal article" date="2020" name="Mol. Plant">
        <title>The Chromosome-Based Rubber Tree Genome Provides New Insights into Spurge Genome Evolution and Rubber Biosynthesis.</title>
        <authorList>
            <person name="Liu J."/>
            <person name="Shi C."/>
            <person name="Shi C.C."/>
            <person name="Li W."/>
            <person name="Zhang Q.J."/>
            <person name="Zhang Y."/>
            <person name="Li K."/>
            <person name="Lu H.F."/>
            <person name="Shi C."/>
            <person name="Zhu S.T."/>
            <person name="Xiao Z.Y."/>
            <person name="Nan H."/>
            <person name="Yue Y."/>
            <person name="Zhu X.G."/>
            <person name="Wu Y."/>
            <person name="Hong X.N."/>
            <person name="Fan G.Y."/>
            <person name="Tong Y."/>
            <person name="Zhang D."/>
            <person name="Mao C.L."/>
            <person name="Liu Y.L."/>
            <person name="Hao S.J."/>
            <person name="Liu W.Q."/>
            <person name="Lv M.Q."/>
            <person name="Zhang H.B."/>
            <person name="Liu Y."/>
            <person name="Hu-Tang G.R."/>
            <person name="Wang J.P."/>
            <person name="Wang J.H."/>
            <person name="Sun Y.H."/>
            <person name="Ni S.B."/>
            <person name="Chen W.B."/>
            <person name="Zhang X.C."/>
            <person name="Jiao Y.N."/>
            <person name="Eichler E.E."/>
            <person name="Li G.H."/>
            <person name="Liu X."/>
            <person name="Gao L.Z."/>
        </authorList>
    </citation>
    <scope>NUCLEOTIDE SEQUENCE [LARGE SCALE GENOMIC DNA]</scope>
    <source>
        <strain evidence="2">cv. GT1</strain>
        <tissue evidence="1">Leaf</tissue>
    </source>
</reference>
<protein>
    <submittedName>
        <fullName evidence="1">Uncharacterized protein</fullName>
    </submittedName>
</protein>
<organism evidence="1 2">
    <name type="scientific">Hevea brasiliensis</name>
    <name type="common">Para rubber tree</name>
    <name type="synonym">Siphonia brasiliensis</name>
    <dbReference type="NCBI Taxonomy" id="3981"/>
    <lineage>
        <taxon>Eukaryota</taxon>
        <taxon>Viridiplantae</taxon>
        <taxon>Streptophyta</taxon>
        <taxon>Embryophyta</taxon>
        <taxon>Tracheophyta</taxon>
        <taxon>Spermatophyta</taxon>
        <taxon>Magnoliopsida</taxon>
        <taxon>eudicotyledons</taxon>
        <taxon>Gunneridae</taxon>
        <taxon>Pentapetalae</taxon>
        <taxon>rosids</taxon>
        <taxon>fabids</taxon>
        <taxon>Malpighiales</taxon>
        <taxon>Euphorbiaceae</taxon>
        <taxon>Crotonoideae</taxon>
        <taxon>Micrandreae</taxon>
        <taxon>Hevea</taxon>
    </lineage>
</organism>
<dbReference type="Proteomes" id="UP000467840">
    <property type="component" value="Chromosome 8"/>
</dbReference>
<proteinExistence type="predicted"/>
<keyword evidence="2" id="KW-1185">Reference proteome</keyword>
<dbReference type="AlphaFoldDB" id="A0A6A6KLD2"/>